<comment type="caution">
    <text evidence="4">The sequence shown here is derived from an EMBL/GenBank/DDBJ whole genome shotgun (WGS) entry which is preliminary data.</text>
</comment>
<accession>A0A432W861</accession>
<feature type="domain" description="Metallo-beta-lactamase" evidence="2">
    <location>
        <begin position="13"/>
        <end position="205"/>
    </location>
</feature>
<dbReference type="AlphaFoldDB" id="A0A432W861"/>
<dbReference type="OrthoDB" id="9803916at2"/>
<dbReference type="Proteomes" id="UP000288293">
    <property type="component" value="Unassembled WGS sequence"/>
</dbReference>
<evidence type="ECO:0000313" key="4">
    <source>
        <dbReference type="EMBL" id="RUO26300.1"/>
    </source>
</evidence>
<dbReference type="SMART" id="SM01027">
    <property type="entry name" value="Beta-Casp"/>
    <property type="match status" value="1"/>
</dbReference>
<dbReference type="GO" id="GO:0004521">
    <property type="term" value="F:RNA endonuclease activity"/>
    <property type="evidence" value="ECO:0007669"/>
    <property type="project" value="TreeGrafter"/>
</dbReference>
<dbReference type="PANTHER" id="PTHR11203:SF37">
    <property type="entry name" value="INTEGRATOR COMPLEX SUBUNIT 11"/>
    <property type="match status" value="1"/>
</dbReference>
<gene>
    <name evidence="4" type="ORF">CWE09_06180</name>
</gene>
<dbReference type="Gene3D" id="3.60.15.10">
    <property type="entry name" value="Ribonuclease Z/Hydroxyacylglutathione hydrolase-like"/>
    <property type="match status" value="1"/>
</dbReference>
<evidence type="ECO:0000313" key="5">
    <source>
        <dbReference type="Proteomes" id="UP000288293"/>
    </source>
</evidence>
<dbReference type="Pfam" id="PF10996">
    <property type="entry name" value="Beta-Casp"/>
    <property type="match status" value="1"/>
</dbReference>
<dbReference type="InterPro" id="IPR050698">
    <property type="entry name" value="MBL"/>
</dbReference>
<organism evidence="4 5">
    <name type="scientific">Aliidiomarina minuta</name>
    <dbReference type="NCBI Taxonomy" id="880057"/>
    <lineage>
        <taxon>Bacteria</taxon>
        <taxon>Pseudomonadati</taxon>
        <taxon>Pseudomonadota</taxon>
        <taxon>Gammaproteobacteria</taxon>
        <taxon>Alteromonadales</taxon>
        <taxon>Idiomarinaceae</taxon>
        <taxon>Aliidiomarina</taxon>
    </lineage>
</organism>
<proteinExistence type="predicted"/>
<protein>
    <submittedName>
        <fullName evidence="4">MBL fold hydrolase</fullName>
    </submittedName>
</protein>
<keyword evidence="1 4" id="KW-0378">Hydrolase</keyword>
<dbReference type="InterPro" id="IPR011108">
    <property type="entry name" value="RMMBL"/>
</dbReference>
<dbReference type="Pfam" id="PF00753">
    <property type="entry name" value="Lactamase_B"/>
    <property type="match status" value="1"/>
</dbReference>
<dbReference type="InterPro" id="IPR036866">
    <property type="entry name" value="RibonucZ/Hydroxyglut_hydro"/>
</dbReference>
<evidence type="ECO:0000259" key="3">
    <source>
        <dbReference type="SMART" id="SM01027"/>
    </source>
</evidence>
<dbReference type="InterPro" id="IPR022712">
    <property type="entry name" value="Beta_Casp"/>
</dbReference>
<reference evidence="4 5" key="1">
    <citation type="journal article" date="2011" name="Front. Microbiol.">
        <title>Genomic signatures of strain selection and enhancement in Bacillus atrophaeus var. globigii, a historical biowarfare simulant.</title>
        <authorList>
            <person name="Gibbons H.S."/>
            <person name="Broomall S.M."/>
            <person name="McNew L.A."/>
            <person name="Daligault H."/>
            <person name="Chapman C."/>
            <person name="Bruce D."/>
            <person name="Karavis M."/>
            <person name="Krepps M."/>
            <person name="McGregor P.A."/>
            <person name="Hong C."/>
            <person name="Park K.H."/>
            <person name="Akmal A."/>
            <person name="Feldman A."/>
            <person name="Lin J.S."/>
            <person name="Chang W.E."/>
            <person name="Higgs B.W."/>
            <person name="Demirev P."/>
            <person name="Lindquist J."/>
            <person name="Liem A."/>
            <person name="Fochler E."/>
            <person name="Read T.D."/>
            <person name="Tapia R."/>
            <person name="Johnson S."/>
            <person name="Bishop-Lilly K.A."/>
            <person name="Detter C."/>
            <person name="Han C."/>
            <person name="Sozhamannan S."/>
            <person name="Rosenzweig C.N."/>
            <person name="Skowronski E.W."/>
        </authorList>
    </citation>
    <scope>NUCLEOTIDE SEQUENCE [LARGE SCALE GENOMIC DNA]</scope>
    <source>
        <strain evidence="4 5">MLST1</strain>
    </source>
</reference>
<dbReference type="PANTHER" id="PTHR11203">
    <property type="entry name" value="CLEAVAGE AND POLYADENYLATION SPECIFICITY FACTOR FAMILY MEMBER"/>
    <property type="match status" value="1"/>
</dbReference>
<evidence type="ECO:0000256" key="1">
    <source>
        <dbReference type="ARBA" id="ARBA00022801"/>
    </source>
</evidence>
<keyword evidence="5" id="KW-1185">Reference proteome</keyword>
<dbReference type="SMART" id="SM00849">
    <property type="entry name" value="Lactamase_B"/>
    <property type="match status" value="1"/>
</dbReference>
<dbReference type="SUPFAM" id="SSF56281">
    <property type="entry name" value="Metallo-hydrolase/oxidoreductase"/>
    <property type="match status" value="1"/>
</dbReference>
<evidence type="ECO:0000259" key="2">
    <source>
        <dbReference type="SMART" id="SM00849"/>
    </source>
</evidence>
<dbReference type="CDD" id="cd16295">
    <property type="entry name" value="TTHA0252-CPSF-like_MBL-fold"/>
    <property type="match status" value="1"/>
</dbReference>
<feature type="domain" description="Beta-Casp" evidence="3">
    <location>
        <begin position="239"/>
        <end position="374"/>
    </location>
</feature>
<name>A0A432W861_9GAMM</name>
<dbReference type="Pfam" id="PF07521">
    <property type="entry name" value="RMMBL"/>
    <property type="match status" value="1"/>
</dbReference>
<dbReference type="EMBL" id="PIPL01000001">
    <property type="protein sequence ID" value="RUO26300.1"/>
    <property type="molecule type" value="Genomic_DNA"/>
</dbReference>
<dbReference type="InterPro" id="IPR001279">
    <property type="entry name" value="Metallo-B-lactamas"/>
</dbReference>
<dbReference type="RefSeq" id="WP_126803112.1">
    <property type="nucleotide sequence ID" value="NZ_PIPL01000001.1"/>
</dbReference>
<dbReference type="Gene3D" id="3.40.50.10890">
    <property type="match status" value="1"/>
</dbReference>
<dbReference type="GO" id="GO:0016787">
    <property type="term" value="F:hydrolase activity"/>
    <property type="evidence" value="ECO:0007669"/>
    <property type="project" value="UniProtKB-KW"/>
</dbReference>
<sequence length="454" mass="50818">MQIIHHGAREGVTGSCHELQLPEGRSLLIDCGLFQGAETSGQGADAEHQDIEFDIQHIHGLIITHCHIDHVGRLPWLLMAGFRGPIYCTQATALLLPLVIEDALKVGITRNSSLINAVNNLIASQLRPVNYDYWEDFESLPVKIRFRQAGHILGSAYVEIEDENAYRVVFSGDLGCKNTPLLPDPTPLERADILVLESTYGNRNHENRQTRQQRLQAVIEHAVQDGGAVLIPAFSIGRTQELLYELEDIMHQVRERSEGVWRDIQVILDSPMAAQFTTQYRAMKALWDDEAHARLAENRHPLNFSRLHTIDSHQDHEALVEFLRESGSPCIVIAASGMCTGGRMANYLKALLPDARTDVLFVGYQAERTPGRDIQRYGPRGGYVDMDGQRIWIKAQVYTLGGYSAHADQTELLDFIDADEPVKRVRLVHGDMPAKQALAEAIQQRFAIEAEIAS</sequence>